<feature type="transmembrane region" description="Helical" evidence="7">
    <location>
        <begin position="39"/>
        <end position="60"/>
    </location>
</feature>
<evidence type="ECO:0000313" key="9">
    <source>
        <dbReference type="Proteomes" id="UP001285244"/>
    </source>
</evidence>
<dbReference type="PROSITE" id="PS00610">
    <property type="entry name" value="NA_NEUROTRAN_SYMP_1"/>
    <property type="match status" value="1"/>
</dbReference>
<keyword evidence="5 7" id="KW-0472">Membrane</keyword>
<dbReference type="PROSITE" id="PS50267">
    <property type="entry name" value="NA_NEUROTRAN_SYMP_3"/>
    <property type="match status" value="1"/>
</dbReference>
<feature type="transmembrane region" description="Helical" evidence="7">
    <location>
        <begin position="177"/>
        <end position="200"/>
    </location>
</feature>
<gene>
    <name evidence="8" type="ORF">MOZ64_08100</name>
</gene>
<keyword evidence="4 7" id="KW-1133">Transmembrane helix</keyword>
<feature type="transmembrane region" description="Helical" evidence="7">
    <location>
        <begin position="258"/>
        <end position="282"/>
    </location>
</feature>
<comment type="similarity">
    <text evidence="6">Belongs to the sodium:neurotransmitter symporter (SNF) (TC 2.A.22) family.</text>
</comment>
<dbReference type="EMBL" id="JALBUS010000012">
    <property type="protein sequence ID" value="MDX8417793.1"/>
    <property type="molecule type" value="Genomic_DNA"/>
</dbReference>
<evidence type="ECO:0000256" key="1">
    <source>
        <dbReference type="ARBA" id="ARBA00004141"/>
    </source>
</evidence>
<name>A0ABU4WPT7_9FIRM</name>
<accession>A0ABU4WPT7</accession>
<reference evidence="8 9" key="1">
    <citation type="submission" date="2022-03" db="EMBL/GenBank/DDBJ databases">
        <title>Novel taxa within the pig intestine.</title>
        <authorList>
            <person name="Wylensek D."/>
            <person name="Bishof K."/>
            <person name="Afrizal A."/>
            <person name="Clavel T."/>
        </authorList>
    </citation>
    <scope>NUCLEOTIDE SEQUENCE [LARGE SCALE GENOMIC DNA]</scope>
    <source>
        <strain evidence="8 9">Cla-KB-P134</strain>
    </source>
</reference>
<dbReference type="PANTHER" id="PTHR42948">
    <property type="entry name" value="TRANSPORTER"/>
    <property type="match status" value="1"/>
</dbReference>
<keyword evidence="2 6" id="KW-0813">Transport</keyword>
<evidence type="ECO:0000256" key="4">
    <source>
        <dbReference type="ARBA" id="ARBA00022989"/>
    </source>
</evidence>
<dbReference type="NCBIfam" id="NF037979">
    <property type="entry name" value="Na_transp"/>
    <property type="match status" value="1"/>
</dbReference>
<dbReference type="InterPro" id="IPR000175">
    <property type="entry name" value="Na/ntran_symport"/>
</dbReference>
<organism evidence="8 9">
    <name type="scientific">Absicoccus intestinalis</name>
    <dbReference type="NCBI Taxonomy" id="2926319"/>
    <lineage>
        <taxon>Bacteria</taxon>
        <taxon>Bacillati</taxon>
        <taxon>Bacillota</taxon>
        <taxon>Erysipelotrichia</taxon>
        <taxon>Erysipelotrichales</taxon>
        <taxon>Erysipelotrichaceae</taxon>
        <taxon>Absicoccus</taxon>
    </lineage>
</organism>
<feature type="transmembrane region" description="Helical" evidence="7">
    <location>
        <begin position="347"/>
        <end position="371"/>
    </location>
</feature>
<evidence type="ECO:0000256" key="5">
    <source>
        <dbReference type="ARBA" id="ARBA00023136"/>
    </source>
</evidence>
<dbReference type="Proteomes" id="UP001285244">
    <property type="component" value="Unassembled WGS sequence"/>
</dbReference>
<dbReference type="CDD" id="cd10336">
    <property type="entry name" value="SLC6sbd_Tyt1-Like"/>
    <property type="match status" value="1"/>
</dbReference>
<keyword evidence="3 6" id="KW-0812">Transmembrane</keyword>
<feature type="transmembrane region" description="Helical" evidence="7">
    <location>
        <begin position="91"/>
        <end position="116"/>
    </location>
</feature>
<feature type="transmembrane region" description="Helical" evidence="7">
    <location>
        <begin position="391"/>
        <end position="410"/>
    </location>
</feature>
<feature type="transmembrane region" description="Helical" evidence="7">
    <location>
        <begin position="307"/>
        <end position="327"/>
    </location>
</feature>
<evidence type="ECO:0000256" key="3">
    <source>
        <dbReference type="ARBA" id="ARBA00022692"/>
    </source>
</evidence>
<evidence type="ECO:0000313" key="8">
    <source>
        <dbReference type="EMBL" id="MDX8417793.1"/>
    </source>
</evidence>
<dbReference type="Pfam" id="PF00209">
    <property type="entry name" value="SNF"/>
    <property type="match status" value="2"/>
</dbReference>
<sequence length="457" mass="50639">MNMRDRFSSRLGFILISAGCAIGLGNVWRFPYITGKYGGAAFVLIYLFFLLILGLPVMVMEYSVGRASQKSAAQSFDVLEPKGTHWHWMKYWCLIGNYLLMMFYTTVCGWMVYYFYKMIIGSFQNASAEQITATFNHMLASPSINVGYMIFVVVLGFFVVSKGLVDGLEKVSKTMMICLLGLMVILAIRSVTLPGASAGLRYYLVPDFHKMTQYGIGNVIFAAMGQAFFTLSLGIGAIAIFGSFIDKDRRLTSEAMQVVALDTFVAIVAGLIVIPACFAYHIDPGQGPGLIFVSLPNIFANMAGGNIWGALFFLFMSFAAFTTIIAVFQNILTMTKELTGWNRTQNLLVSCFGVLFLSLPCALGFNVWSFIQPLGAGTTIQDLEDFIVSNNLLPLGSMIYVLFCTAKKGWGWKHFLQEANSGQGIRFPKSVRWYCSVIIPLLILIIFVQGYIVYFAG</sequence>
<evidence type="ECO:0000256" key="6">
    <source>
        <dbReference type="RuleBase" id="RU003732"/>
    </source>
</evidence>
<protein>
    <recommendedName>
        <fullName evidence="6">Transporter</fullName>
    </recommendedName>
</protein>
<dbReference type="PANTHER" id="PTHR42948:SF1">
    <property type="entry name" value="TRANSPORTER"/>
    <property type="match status" value="1"/>
</dbReference>
<dbReference type="SUPFAM" id="SSF161070">
    <property type="entry name" value="SNF-like"/>
    <property type="match status" value="1"/>
</dbReference>
<feature type="transmembrane region" description="Helical" evidence="7">
    <location>
        <begin position="431"/>
        <end position="454"/>
    </location>
</feature>
<comment type="subcellular location">
    <subcellularLocation>
        <location evidence="1">Membrane</location>
        <topology evidence="1">Multi-pass membrane protein</topology>
    </subcellularLocation>
</comment>
<feature type="transmembrane region" description="Helical" evidence="7">
    <location>
        <begin position="220"/>
        <end position="246"/>
    </location>
</feature>
<feature type="transmembrane region" description="Helical" evidence="7">
    <location>
        <begin position="146"/>
        <end position="165"/>
    </location>
</feature>
<dbReference type="PRINTS" id="PR00176">
    <property type="entry name" value="NANEUSMPORT"/>
</dbReference>
<dbReference type="InterPro" id="IPR037272">
    <property type="entry name" value="SNS_sf"/>
</dbReference>
<keyword evidence="6" id="KW-0769">Symport</keyword>
<keyword evidence="9" id="KW-1185">Reference proteome</keyword>
<evidence type="ECO:0000256" key="2">
    <source>
        <dbReference type="ARBA" id="ARBA00022448"/>
    </source>
</evidence>
<dbReference type="InterPro" id="IPR047218">
    <property type="entry name" value="YocR/YhdH-like"/>
</dbReference>
<comment type="caution">
    <text evidence="8">The sequence shown here is derived from an EMBL/GenBank/DDBJ whole genome shotgun (WGS) entry which is preliminary data.</text>
</comment>
<proteinExistence type="inferred from homology"/>
<evidence type="ECO:0000256" key="7">
    <source>
        <dbReference type="SAM" id="Phobius"/>
    </source>
</evidence>